<sequence>MENQKLPSKPIKSTGKSGKKFTIFIFLLLIAAGIVYFLTISSVQTITKIRDLSIILFVFESIIICFFLIILIIQFSILINLIQNEIKPILKTTKETVNHIKGTVEFLGDNMVEPVIQTNSKIAGFTKIISSLKSGIINKKGR</sequence>
<dbReference type="Proteomes" id="UP000053370">
    <property type="component" value="Unassembled WGS sequence"/>
</dbReference>
<keyword evidence="3" id="KW-1185">Reference proteome</keyword>
<accession>A0A0S7BM11</accession>
<evidence type="ECO:0000313" key="2">
    <source>
        <dbReference type="EMBL" id="GAP41309.1"/>
    </source>
</evidence>
<reference evidence="2" key="1">
    <citation type="journal article" date="2015" name="Genome Announc.">
        <title>Draft Genome Sequence of Anaerolineae Strain TC1, a Novel Isolate from a Methanogenic Wastewater Treatment System.</title>
        <authorList>
            <person name="Matsuura N."/>
            <person name="Tourlousse D.M."/>
            <person name="Sun L."/>
            <person name="Toyonaga M."/>
            <person name="Kuroda K."/>
            <person name="Ohashi A."/>
            <person name="Cruz R."/>
            <person name="Yamaguchi T."/>
            <person name="Sekiguchi Y."/>
        </authorList>
    </citation>
    <scope>NUCLEOTIDE SEQUENCE [LARGE SCALE GENOMIC DNA]</scope>
    <source>
        <strain evidence="2">TC1</strain>
    </source>
</reference>
<keyword evidence="1" id="KW-0472">Membrane</keyword>
<proteinExistence type="predicted"/>
<evidence type="ECO:0000256" key="1">
    <source>
        <dbReference type="SAM" id="Phobius"/>
    </source>
</evidence>
<keyword evidence="1" id="KW-1133">Transmembrane helix</keyword>
<dbReference type="AlphaFoldDB" id="A0A0S7BM11"/>
<organism evidence="2">
    <name type="scientific">Flexilinea flocculi</name>
    <dbReference type="NCBI Taxonomy" id="1678840"/>
    <lineage>
        <taxon>Bacteria</taxon>
        <taxon>Bacillati</taxon>
        <taxon>Chloroflexota</taxon>
        <taxon>Anaerolineae</taxon>
        <taxon>Anaerolineales</taxon>
        <taxon>Anaerolineaceae</taxon>
        <taxon>Flexilinea</taxon>
    </lineage>
</organism>
<feature type="transmembrane region" description="Helical" evidence="1">
    <location>
        <begin position="21"/>
        <end position="40"/>
    </location>
</feature>
<evidence type="ECO:0000313" key="3">
    <source>
        <dbReference type="Proteomes" id="UP000053370"/>
    </source>
</evidence>
<name>A0A0S7BM11_9CHLR</name>
<protein>
    <submittedName>
        <fullName evidence="2">Uncharacterized protein</fullName>
    </submittedName>
</protein>
<gene>
    <name evidence="2" type="ORF">ATC1_131294</name>
</gene>
<keyword evidence="1" id="KW-0812">Transmembrane</keyword>
<dbReference type="EMBL" id="DF968181">
    <property type="protein sequence ID" value="GAP41309.1"/>
    <property type="molecule type" value="Genomic_DNA"/>
</dbReference>
<feature type="transmembrane region" description="Helical" evidence="1">
    <location>
        <begin position="52"/>
        <end position="82"/>
    </location>
</feature>